<dbReference type="AlphaFoldDB" id="A0A399QYC2"/>
<evidence type="ECO:0000256" key="1">
    <source>
        <dbReference type="PIRSR" id="PIRSR613078-1"/>
    </source>
</evidence>
<dbReference type="GO" id="GO:0016791">
    <property type="term" value="F:phosphatase activity"/>
    <property type="evidence" value="ECO:0007669"/>
    <property type="project" value="TreeGrafter"/>
</dbReference>
<dbReference type="Pfam" id="PF00300">
    <property type="entry name" value="His_Phos_1"/>
    <property type="match status" value="1"/>
</dbReference>
<reference evidence="3 4" key="1">
    <citation type="submission" date="2018-08" db="EMBL/GenBank/DDBJ databases">
        <title>Henriciella mobilis sp. nov., isolated from seawater.</title>
        <authorList>
            <person name="Cheng H."/>
            <person name="Wu Y.-H."/>
            <person name="Xu X.-W."/>
            <person name="Guo L.-L."/>
        </authorList>
    </citation>
    <scope>NUCLEOTIDE SEQUENCE [LARGE SCALE GENOMIC DNA]</scope>
    <source>
        <strain evidence="3 4">CCUG66934</strain>
    </source>
</reference>
<feature type="active site" description="Proton donor/acceptor" evidence="1">
    <location>
        <position position="89"/>
    </location>
</feature>
<organism evidence="3 4">
    <name type="scientific">Henriciella barbarensis</name>
    <dbReference type="NCBI Taxonomy" id="86342"/>
    <lineage>
        <taxon>Bacteria</taxon>
        <taxon>Pseudomonadati</taxon>
        <taxon>Pseudomonadota</taxon>
        <taxon>Alphaproteobacteria</taxon>
        <taxon>Hyphomonadales</taxon>
        <taxon>Hyphomonadaceae</taxon>
        <taxon>Henriciella</taxon>
    </lineage>
</organism>
<proteinExistence type="predicted"/>
<dbReference type="InterPro" id="IPR013078">
    <property type="entry name" value="His_Pase_superF_clade-1"/>
</dbReference>
<dbReference type="PANTHER" id="PTHR48100">
    <property type="entry name" value="BROAD-SPECIFICITY PHOSPHATASE YOR283W-RELATED"/>
    <property type="match status" value="1"/>
</dbReference>
<dbReference type="CDD" id="cd07067">
    <property type="entry name" value="HP_PGM_like"/>
    <property type="match status" value="1"/>
</dbReference>
<evidence type="ECO:0000313" key="4">
    <source>
        <dbReference type="Proteomes" id="UP000265431"/>
    </source>
</evidence>
<dbReference type="SUPFAM" id="SSF53254">
    <property type="entry name" value="Phosphoglycerate mutase-like"/>
    <property type="match status" value="1"/>
</dbReference>
<dbReference type="SMART" id="SM00855">
    <property type="entry name" value="PGAM"/>
    <property type="match status" value="1"/>
</dbReference>
<comment type="caution">
    <text evidence="3">The sequence shown here is derived from an EMBL/GenBank/DDBJ whole genome shotgun (WGS) entry which is preliminary data.</text>
</comment>
<name>A0A399QYC2_9PROT</name>
<dbReference type="Proteomes" id="UP000265431">
    <property type="component" value="Unassembled WGS sequence"/>
</dbReference>
<feature type="binding site" evidence="2">
    <location>
        <begin position="89"/>
        <end position="92"/>
    </location>
    <ligand>
        <name>substrate</name>
    </ligand>
</feature>
<sequence length="207" mass="22386">MARTLYIVRHGNTFDKGDTVTRVGARTDLALSRSGEAQATALGAHFRDRGIAFSQAIAGPLKRTRQTADAILSAQANPPELEIGNFLREIDYGPDENKPEDEVIARIGKDALDAWEREAVPPPGWRFDPAAIEGQWQSLFAKLAKSAGDGPVLIVTSNGIARFALTAAGLKPDSTRHDNLKLKTGAYGIFHLDEAGDVSLADWNIRP</sequence>
<dbReference type="OrthoDB" id="8347407at2"/>
<evidence type="ECO:0000256" key="2">
    <source>
        <dbReference type="PIRSR" id="PIRSR613078-2"/>
    </source>
</evidence>
<dbReference type="EMBL" id="QWGB01000005">
    <property type="protein sequence ID" value="RIJ23783.1"/>
    <property type="molecule type" value="Genomic_DNA"/>
</dbReference>
<dbReference type="RefSeq" id="WP_119378971.1">
    <property type="nucleotide sequence ID" value="NZ_QWGB01000005.1"/>
</dbReference>
<accession>A0A399QYC2</accession>
<dbReference type="InterPro" id="IPR029033">
    <property type="entry name" value="His_PPase_superfam"/>
</dbReference>
<keyword evidence="4" id="KW-1185">Reference proteome</keyword>
<dbReference type="Gene3D" id="3.40.50.1240">
    <property type="entry name" value="Phosphoglycerate mutase-like"/>
    <property type="match status" value="1"/>
</dbReference>
<feature type="active site" description="Tele-phosphohistidine intermediate" evidence="1">
    <location>
        <position position="10"/>
    </location>
</feature>
<gene>
    <name evidence="3" type="ORF">D1224_05850</name>
</gene>
<feature type="binding site" evidence="2">
    <location>
        <position position="63"/>
    </location>
    <ligand>
        <name>substrate</name>
    </ligand>
</feature>
<protein>
    <submittedName>
        <fullName evidence="3">Histidine phosphatase family protein</fullName>
    </submittedName>
</protein>
<evidence type="ECO:0000313" key="3">
    <source>
        <dbReference type="EMBL" id="RIJ23783.1"/>
    </source>
</evidence>
<dbReference type="InterPro" id="IPR050275">
    <property type="entry name" value="PGM_Phosphatase"/>
</dbReference>